<protein>
    <submittedName>
        <fullName evidence="2">Uncharacterized protein</fullName>
    </submittedName>
</protein>
<reference evidence="2 3" key="1">
    <citation type="journal article" date="2021" name="Arch. Microbiol.">
        <title>Myceligenerans indicum sp. nov., an actinobacterium isolated from mangrove sediment of Sundarbans, India.</title>
        <authorList>
            <person name="Asha K."/>
            <person name="Bhadury P."/>
        </authorList>
    </citation>
    <scope>NUCLEOTIDE SEQUENCE [LARGE SCALE GENOMIC DNA]</scope>
    <source>
        <strain evidence="2 3">I2</strain>
    </source>
</reference>
<evidence type="ECO:0000313" key="2">
    <source>
        <dbReference type="EMBL" id="MBL0885510.1"/>
    </source>
</evidence>
<dbReference type="EMBL" id="JABBYC010000004">
    <property type="protein sequence ID" value="MBL0885510.1"/>
    <property type="molecule type" value="Genomic_DNA"/>
</dbReference>
<comment type="caution">
    <text evidence="2">The sequence shown here is derived from an EMBL/GenBank/DDBJ whole genome shotgun (WGS) entry which is preliminary data.</text>
</comment>
<keyword evidence="1" id="KW-1133">Transmembrane helix</keyword>
<evidence type="ECO:0000313" key="3">
    <source>
        <dbReference type="Proteomes" id="UP000675409"/>
    </source>
</evidence>
<accession>A0ABS1LGZ9</accession>
<evidence type="ECO:0000256" key="1">
    <source>
        <dbReference type="SAM" id="Phobius"/>
    </source>
</evidence>
<keyword evidence="1" id="KW-0472">Membrane</keyword>
<keyword evidence="3" id="KW-1185">Reference proteome</keyword>
<organism evidence="2 3">
    <name type="scientific">Myceligenerans indicum</name>
    <dbReference type="NCBI Taxonomy" id="2593663"/>
    <lineage>
        <taxon>Bacteria</taxon>
        <taxon>Bacillati</taxon>
        <taxon>Actinomycetota</taxon>
        <taxon>Actinomycetes</taxon>
        <taxon>Micrococcales</taxon>
        <taxon>Promicromonosporaceae</taxon>
        <taxon>Myceligenerans</taxon>
    </lineage>
</organism>
<feature type="transmembrane region" description="Helical" evidence="1">
    <location>
        <begin position="6"/>
        <end position="25"/>
    </location>
</feature>
<dbReference type="Proteomes" id="UP000675409">
    <property type="component" value="Unassembled WGS sequence"/>
</dbReference>
<gene>
    <name evidence="2" type="ORF">HGK34_04300</name>
</gene>
<sequence>MVAVWIVLIAVAVWGLARLMSTSVTRRRRTGREKGTTALAAVIVTALLALVGAVAWATYRALSTDGGVTSGLDG</sequence>
<name>A0ABS1LGZ9_9MICO</name>
<keyword evidence="1" id="KW-0812">Transmembrane</keyword>
<proteinExistence type="predicted"/>
<feature type="transmembrane region" description="Helical" evidence="1">
    <location>
        <begin position="37"/>
        <end position="59"/>
    </location>
</feature>